<dbReference type="Gene3D" id="3.40.50.10400">
    <property type="entry name" value="Hypothetical protein PA1492"/>
    <property type="match status" value="1"/>
</dbReference>
<organism evidence="2 3">
    <name type="scientific">Allofournierella massiliensis</name>
    <dbReference type="NCBI Taxonomy" id="1650663"/>
    <lineage>
        <taxon>Bacteria</taxon>
        <taxon>Bacillati</taxon>
        <taxon>Bacillota</taxon>
        <taxon>Clostridia</taxon>
        <taxon>Eubacteriales</taxon>
        <taxon>Oscillospiraceae</taxon>
        <taxon>Allofournierella</taxon>
    </lineage>
</organism>
<protein>
    <submittedName>
        <fullName evidence="2">Uncharacterized protein DUF4406</fullName>
    </submittedName>
</protein>
<sequence>MRLVYISSPLRGNMEKNMEKAKDYCAYAASCGVIPLAPHTIFTQYLHDAVPEQREQGLRMGHELLERCDELWVMGDTISQGMKDEIGLATFLQLPILYVSDDMVKNQKMIRQSDRPLDINDCIPDSSQYNYENQFLVLKPGVSSKGKDMTADDSIWYARNGFGCIYGARGQAVYAESLLTGKYIHWERHDFCGIVKPESLKEWLLDKPVRNEAVEELTKFVTPELISAAKQNHTACDYPFLIGYAPAEGGLYEAFCLDPDPVNLASFIVKMGKERGDLMICTPLDTPFLNTFGTFIDRCEDQDFLQKHLLPVLVPMQMGETEPQAIKLTEDQDNEAFLDDFAVEDDMAL</sequence>
<gene>
    <name evidence="2" type="ORF">EDD77_10880</name>
</gene>
<feature type="domain" description="DUF7768" evidence="1">
    <location>
        <begin position="3"/>
        <end position="98"/>
    </location>
</feature>
<dbReference type="SUPFAM" id="SSF52309">
    <property type="entry name" value="N-(deoxy)ribosyltransferase-like"/>
    <property type="match status" value="1"/>
</dbReference>
<dbReference type="EMBL" id="SLUM01000008">
    <property type="protein sequence ID" value="TCL58212.1"/>
    <property type="molecule type" value="Genomic_DNA"/>
</dbReference>
<accession>A0A4R1QZ04</accession>
<proteinExistence type="predicted"/>
<evidence type="ECO:0000313" key="2">
    <source>
        <dbReference type="EMBL" id="TCL58212.1"/>
    </source>
</evidence>
<comment type="caution">
    <text evidence="2">The sequence shown here is derived from an EMBL/GenBank/DDBJ whole genome shotgun (WGS) entry which is preliminary data.</text>
</comment>
<dbReference type="STRING" id="1650663.GCA_001486665_01543"/>
<dbReference type="Pfam" id="PF24963">
    <property type="entry name" value="DUF7768"/>
    <property type="match status" value="1"/>
</dbReference>
<dbReference type="Proteomes" id="UP000295184">
    <property type="component" value="Unassembled WGS sequence"/>
</dbReference>
<name>A0A4R1QZ04_9FIRM</name>
<evidence type="ECO:0000313" key="3">
    <source>
        <dbReference type="Proteomes" id="UP000295184"/>
    </source>
</evidence>
<evidence type="ECO:0000259" key="1">
    <source>
        <dbReference type="Pfam" id="PF24963"/>
    </source>
</evidence>
<dbReference type="AlphaFoldDB" id="A0A4R1QZ04"/>
<reference evidence="2 3" key="1">
    <citation type="submission" date="2019-03" db="EMBL/GenBank/DDBJ databases">
        <title>Genomic Encyclopedia of Type Strains, Phase IV (KMG-IV): sequencing the most valuable type-strain genomes for metagenomic binning, comparative biology and taxonomic classification.</title>
        <authorList>
            <person name="Goeker M."/>
        </authorList>
    </citation>
    <scope>NUCLEOTIDE SEQUENCE [LARGE SCALE GENOMIC DNA]</scope>
    <source>
        <strain evidence="2 3">DSM 100451</strain>
    </source>
</reference>
<dbReference type="InterPro" id="IPR056670">
    <property type="entry name" value="DUF7768"/>
</dbReference>